<keyword evidence="5" id="KW-0175">Coiled coil</keyword>
<evidence type="ECO:0000256" key="5">
    <source>
        <dbReference type="ARBA" id="ARBA00023054"/>
    </source>
</evidence>
<evidence type="ECO:0000256" key="4">
    <source>
        <dbReference type="ARBA" id="ARBA00022833"/>
    </source>
</evidence>
<feature type="compositionally biased region" description="Basic and acidic residues" evidence="7">
    <location>
        <begin position="663"/>
        <end position="676"/>
    </location>
</feature>
<evidence type="ECO:0000313" key="8">
    <source>
        <dbReference type="EMBL" id="KAF4633145.1"/>
    </source>
</evidence>
<keyword evidence="2" id="KW-0479">Metal-binding</keyword>
<dbReference type="GO" id="GO:0005681">
    <property type="term" value="C:spliceosomal complex"/>
    <property type="evidence" value="ECO:0007669"/>
    <property type="project" value="InterPro"/>
</dbReference>
<dbReference type="OrthoDB" id="77607at2759"/>
<feature type="compositionally biased region" description="Low complexity" evidence="7">
    <location>
        <begin position="643"/>
        <end position="653"/>
    </location>
</feature>
<evidence type="ECO:0008006" key="10">
    <source>
        <dbReference type="Google" id="ProtNLM"/>
    </source>
</evidence>
<feature type="region of interest" description="Disordered" evidence="7">
    <location>
        <begin position="609"/>
        <end position="676"/>
    </location>
</feature>
<feature type="region of interest" description="Disordered" evidence="7">
    <location>
        <begin position="533"/>
        <end position="562"/>
    </location>
</feature>
<accession>A0A8H4RQK0</accession>
<keyword evidence="4" id="KW-0862">Zinc</keyword>
<comment type="caution">
    <text evidence="8">The sequence shown here is derived from an EMBL/GenBank/DDBJ whole genome shotgun (WGS) entry which is preliminary data.</text>
</comment>
<evidence type="ECO:0000256" key="6">
    <source>
        <dbReference type="ARBA" id="ARBA00023242"/>
    </source>
</evidence>
<gene>
    <name evidence="8" type="ORF">G7Y89_g4979</name>
</gene>
<dbReference type="GO" id="GO:0033260">
    <property type="term" value="P:nuclear DNA replication"/>
    <property type="evidence" value="ECO:0007669"/>
    <property type="project" value="TreeGrafter"/>
</dbReference>
<evidence type="ECO:0000256" key="7">
    <source>
        <dbReference type="SAM" id="MobiDB-lite"/>
    </source>
</evidence>
<evidence type="ECO:0000313" key="9">
    <source>
        <dbReference type="Proteomes" id="UP000566819"/>
    </source>
</evidence>
<sequence>MADVRSLLKHERAARRIQHKYASYSPTGTLLCVVCHLQLKSESLWDGHLRSAGHIMRLQKLEERQQQDQQPQPATAPDANRKKRKASEGDGEDTGTIRKRSRAVNGLPEDFFEQGPDLRINMPPSHAMHEIQIPSRPATPLKQSPELPKQPAVDEDEWAAFEADIAAAEVPTAEDAVISAPAMSVADLAAQSVAESNAQRKERQEAELEGDKEDAARKLEDEFDQMEDLEQRVKKLREKREALRKKESMIELPSVPINPVKGIEDEDEEDDDDDDEDDDWNSFRMNAAATVAGVIGLAGQTVDGIVKLHGFFKDVAAASRTIEKFLQDMNFLIKTIEDVRSLLGKISTTLPTSTDLKVVALEYQLQDCSKDVYRWLNIARDYHPDFSTGSKASFKKFWVAANKVAVSGISQDINHHRHGIVASLAVLGRSFDISNCQKLMSIDEKLERGREENETFYKSSMGALVKIDKIEKRSKTSLKHCRSSKSSLRRIESSLTRLENVFTRSEREFSSKSSLQKRNSVCVIGGFSSCRRSSSSLRVPNLSTNGDQNCPPKHQSRQNSRAKKPFFFLGDSSASGESFVSEPLLEEDVEFSACLGVVTEDKENVCGAEIGSLNSDDSSEWEDTPEEKGKSCGKTSRPKRTSTRSPSEPSHSRMNSSIVPNCHGDRKISSPPKDFKKDGNFQPTWFSAYPSPLAPNEDPATQDEISSLQSSIHDKISKVLETGSTMFCRDMRSYIIKMRLAESARQEVAFASLYRKDELMDVYIRPLRQFLITLESDIEKVRKRCLSKGLSLYFIDEIFGACKMHDPSTGLRLPKPNTAARHGDILALRKKGLKLGSRRLWSNQVWTSKLDRINGWLFNNLQSCPENAALHRSMLPDGEELEEKAWARSVIKYWSIDQAALGDEYSSLVDSSRGAVDSWGDSCDISIRASTAFHQTSSPKIPRLIRVTTQRPQPSVQTFQDNVECVQPSPKRQFPSSHLLRIVGESMK</sequence>
<keyword evidence="3" id="KW-0863">Zinc-finger</keyword>
<feature type="region of interest" description="Disordered" evidence="7">
    <location>
        <begin position="62"/>
        <end position="123"/>
    </location>
</feature>
<dbReference type="AlphaFoldDB" id="A0A8H4RQK0"/>
<name>A0A8H4RQK0_9HELO</name>
<evidence type="ECO:0000256" key="2">
    <source>
        <dbReference type="ARBA" id="ARBA00022723"/>
    </source>
</evidence>
<keyword evidence="6" id="KW-0539">Nucleus</keyword>
<comment type="subcellular location">
    <subcellularLocation>
        <location evidence="1">Nucleus</location>
    </subcellularLocation>
</comment>
<dbReference type="PANTHER" id="PTHR13278:SF0">
    <property type="entry name" value="ZINC FINGER PROTEIN 830"/>
    <property type="match status" value="1"/>
</dbReference>
<dbReference type="Proteomes" id="UP000566819">
    <property type="component" value="Unassembled WGS sequence"/>
</dbReference>
<proteinExistence type="predicted"/>
<dbReference type="GO" id="GO:0033314">
    <property type="term" value="P:mitotic DNA replication checkpoint signaling"/>
    <property type="evidence" value="ECO:0007669"/>
    <property type="project" value="TreeGrafter"/>
</dbReference>
<evidence type="ECO:0000256" key="3">
    <source>
        <dbReference type="ARBA" id="ARBA00022771"/>
    </source>
</evidence>
<dbReference type="GO" id="GO:0003676">
    <property type="term" value="F:nucleic acid binding"/>
    <property type="evidence" value="ECO:0007669"/>
    <property type="project" value="InterPro"/>
</dbReference>
<dbReference type="GO" id="GO:0044773">
    <property type="term" value="P:mitotic DNA damage checkpoint signaling"/>
    <property type="evidence" value="ECO:0007669"/>
    <property type="project" value="TreeGrafter"/>
</dbReference>
<evidence type="ECO:0000256" key="1">
    <source>
        <dbReference type="ARBA" id="ARBA00004123"/>
    </source>
</evidence>
<dbReference type="GO" id="GO:0008270">
    <property type="term" value="F:zinc ion binding"/>
    <property type="evidence" value="ECO:0007669"/>
    <property type="project" value="UniProtKB-KW"/>
</dbReference>
<dbReference type="PANTHER" id="PTHR13278">
    <property type="entry name" value="ZINC FINGER PROTEIN 830"/>
    <property type="match status" value="1"/>
</dbReference>
<protein>
    <recommendedName>
        <fullName evidence="10">Coiled-coil domain-containing protein 16</fullName>
    </recommendedName>
</protein>
<feature type="compositionally biased region" description="Low complexity" evidence="7">
    <location>
        <begin position="67"/>
        <end position="78"/>
    </location>
</feature>
<dbReference type="InterPro" id="IPR040050">
    <property type="entry name" value="ZNF830-like"/>
</dbReference>
<dbReference type="InterPro" id="IPR036236">
    <property type="entry name" value="Znf_C2H2_sf"/>
</dbReference>
<feature type="region of interest" description="Disordered" evidence="7">
    <location>
        <begin position="254"/>
        <end position="280"/>
    </location>
</feature>
<dbReference type="SUPFAM" id="SSF57667">
    <property type="entry name" value="beta-beta-alpha zinc fingers"/>
    <property type="match status" value="1"/>
</dbReference>
<dbReference type="EMBL" id="JAAMPI010000285">
    <property type="protein sequence ID" value="KAF4633145.1"/>
    <property type="molecule type" value="Genomic_DNA"/>
</dbReference>
<keyword evidence="9" id="KW-1185">Reference proteome</keyword>
<reference evidence="8 9" key="1">
    <citation type="submission" date="2020-03" db="EMBL/GenBank/DDBJ databases">
        <title>Draft Genome Sequence of Cudoniella acicularis.</title>
        <authorList>
            <person name="Buettner E."/>
            <person name="Kellner H."/>
        </authorList>
    </citation>
    <scope>NUCLEOTIDE SEQUENCE [LARGE SCALE GENOMIC DNA]</scope>
    <source>
        <strain evidence="8 9">DSM 108380</strain>
    </source>
</reference>
<feature type="compositionally biased region" description="Acidic residues" evidence="7">
    <location>
        <begin position="264"/>
        <end position="280"/>
    </location>
</feature>
<feature type="region of interest" description="Disordered" evidence="7">
    <location>
        <begin position="196"/>
        <end position="223"/>
    </location>
</feature>
<organism evidence="8 9">
    <name type="scientific">Cudoniella acicularis</name>
    <dbReference type="NCBI Taxonomy" id="354080"/>
    <lineage>
        <taxon>Eukaryota</taxon>
        <taxon>Fungi</taxon>
        <taxon>Dikarya</taxon>
        <taxon>Ascomycota</taxon>
        <taxon>Pezizomycotina</taxon>
        <taxon>Leotiomycetes</taxon>
        <taxon>Helotiales</taxon>
        <taxon>Tricladiaceae</taxon>
        <taxon>Cudoniella</taxon>
    </lineage>
</organism>